<dbReference type="PANTHER" id="PTHR14319">
    <property type="entry name" value="FIVE-SPAN TRANSMEMBRANE PROTEIN M83"/>
    <property type="match status" value="1"/>
</dbReference>
<evidence type="ECO:0000256" key="1">
    <source>
        <dbReference type="ARBA" id="ARBA00004651"/>
    </source>
</evidence>
<gene>
    <name evidence="10" type="ORF">MNOR_LOCUS9192</name>
</gene>
<keyword evidence="5 8" id="KW-1133">Transmembrane helix</keyword>
<accession>A0AAV2Q708</accession>
<evidence type="ECO:0000256" key="4">
    <source>
        <dbReference type="ARBA" id="ARBA00022692"/>
    </source>
</evidence>
<proteinExistence type="inferred from homology"/>
<feature type="domain" description="EGF-like" evidence="9">
    <location>
        <begin position="17"/>
        <end position="60"/>
    </location>
</feature>
<evidence type="ECO:0000256" key="2">
    <source>
        <dbReference type="ARBA" id="ARBA00005542"/>
    </source>
</evidence>
<evidence type="ECO:0000313" key="10">
    <source>
        <dbReference type="EMBL" id="CAL4073668.1"/>
    </source>
</evidence>
<evidence type="ECO:0000256" key="5">
    <source>
        <dbReference type="ARBA" id="ARBA00022989"/>
    </source>
</evidence>
<dbReference type="GO" id="GO:0005886">
    <property type="term" value="C:plasma membrane"/>
    <property type="evidence" value="ECO:0007669"/>
    <property type="project" value="UniProtKB-SubCell"/>
</dbReference>
<reference evidence="10 11" key="1">
    <citation type="submission" date="2024-05" db="EMBL/GenBank/DDBJ databases">
        <authorList>
            <person name="Wallberg A."/>
        </authorList>
    </citation>
    <scope>NUCLEOTIDE SEQUENCE [LARGE SCALE GENOMIC DNA]</scope>
</reference>
<evidence type="ECO:0000256" key="3">
    <source>
        <dbReference type="ARBA" id="ARBA00022475"/>
    </source>
</evidence>
<dbReference type="AlphaFoldDB" id="A0AAV2Q708"/>
<comment type="caution">
    <text evidence="10">The sequence shown here is derived from an EMBL/GenBank/DDBJ whole genome shotgun (WGS) entry which is preliminary data.</text>
</comment>
<evidence type="ECO:0000256" key="8">
    <source>
        <dbReference type="SAM" id="Phobius"/>
    </source>
</evidence>
<dbReference type="Pfam" id="PF12036">
    <property type="entry name" value="DUF3522"/>
    <property type="match status" value="1"/>
</dbReference>
<sequence length="221" mass="24116">MEVSCAHDQVLVSVDVRTVPCVYGGERPCGDHGSCQETHHGMFFFTTCLCHEGWSGWGCEERVDTQGLGSVLDSPVLLTLSNVFFLPPALLAAKRRLYSHALLFTATMVASVLYHTCDTDKQMLSHCVAEYSVLQFCDFFFSLLCFWFTVVGLGGISAGWSPLLHTCGVVVIAPAVQCSRTSLATFIVPMAAAAALLVSGFNHYFRTFFIISTVIVIQINA</sequence>
<dbReference type="Proteomes" id="UP001497623">
    <property type="component" value="Unassembled WGS sequence"/>
</dbReference>
<comment type="subcellular location">
    <subcellularLocation>
        <location evidence="1">Cell membrane</location>
        <topology evidence="1">Multi-pass membrane protein</topology>
    </subcellularLocation>
</comment>
<dbReference type="PANTHER" id="PTHR14319:SF3">
    <property type="entry name" value="TRANSMEMBRANE PROTEIN-LIKE PROTEIN"/>
    <property type="match status" value="1"/>
</dbReference>
<organism evidence="10 11">
    <name type="scientific">Meganyctiphanes norvegica</name>
    <name type="common">Northern krill</name>
    <name type="synonym">Thysanopoda norvegica</name>
    <dbReference type="NCBI Taxonomy" id="48144"/>
    <lineage>
        <taxon>Eukaryota</taxon>
        <taxon>Metazoa</taxon>
        <taxon>Ecdysozoa</taxon>
        <taxon>Arthropoda</taxon>
        <taxon>Crustacea</taxon>
        <taxon>Multicrustacea</taxon>
        <taxon>Malacostraca</taxon>
        <taxon>Eumalacostraca</taxon>
        <taxon>Eucarida</taxon>
        <taxon>Euphausiacea</taxon>
        <taxon>Euphausiidae</taxon>
        <taxon>Meganyctiphanes</taxon>
    </lineage>
</organism>
<dbReference type="PROSITE" id="PS01186">
    <property type="entry name" value="EGF_2"/>
    <property type="match status" value="1"/>
</dbReference>
<dbReference type="PROSITE" id="PS50026">
    <property type="entry name" value="EGF_3"/>
    <property type="match status" value="1"/>
</dbReference>
<dbReference type="InterPro" id="IPR021910">
    <property type="entry name" value="NGX6/PGAP6/MYMK"/>
</dbReference>
<dbReference type="SUPFAM" id="SSF57196">
    <property type="entry name" value="EGF/Laminin"/>
    <property type="match status" value="1"/>
</dbReference>
<feature type="transmembrane region" description="Helical" evidence="8">
    <location>
        <begin position="183"/>
        <end position="205"/>
    </location>
</feature>
<keyword evidence="4 8" id="KW-0812">Transmembrane</keyword>
<evidence type="ECO:0000259" key="9">
    <source>
        <dbReference type="PROSITE" id="PS50026"/>
    </source>
</evidence>
<feature type="transmembrane region" description="Helical" evidence="8">
    <location>
        <begin position="128"/>
        <end position="150"/>
    </location>
</feature>
<evidence type="ECO:0000256" key="7">
    <source>
        <dbReference type="PROSITE-ProRule" id="PRU00076"/>
    </source>
</evidence>
<evidence type="ECO:0000256" key="6">
    <source>
        <dbReference type="ARBA" id="ARBA00023136"/>
    </source>
</evidence>
<keyword evidence="11" id="KW-1185">Reference proteome</keyword>
<keyword evidence="6 8" id="KW-0472">Membrane</keyword>
<dbReference type="PROSITE" id="PS00022">
    <property type="entry name" value="EGF_1"/>
    <property type="match status" value="1"/>
</dbReference>
<name>A0AAV2Q708_MEGNR</name>
<comment type="caution">
    <text evidence="7">Lacks conserved residue(s) required for the propagation of feature annotation.</text>
</comment>
<dbReference type="EMBL" id="CAXKWB010004393">
    <property type="protein sequence ID" value="CAL4073668.1"/>
    <property type="molecule type" value="Genomic_DNA"/>
</dbReference>
<comment type="similarity">
    <text evidence="2">Belongs to the TMEM8 family.</text>
</comment>
<keyword evidence="7" id="KW-0245">EGF-like domain</keyword>
<dbReference type="InterPro" id="IPR000742">
    <property type="entry name" value="EGF"/>
</dbReference>
<keyword evidence="3" id="KW-1003">Cell membrane</keyword>
<evidence type="ECO:0000313" key="11">
    <source>
        <dbReference type="Proteomes" id="UP001497623"/>
    </source>
</evidence>
<keyword evidence="7" id="KW-1015">Disulfide bond</keyword>
<protein>
    <recommendedName>
        <fullName evidence="9">EGF-like domain-containing protein</fullName>
    </recommendedName>
</protein>
<feature type="disulfide bond" evidence="7">
    <location>
        <begin position="50"/>
        <end position="59"/>
    </location>
</feature>